<keyword evidence="1" id="KW-0472">Membrane</keyword>
<name>A0A0A6PQC3_9GAMM</name>
<evidence type="ECO:0000313" key="3">
    <source>
        <dbReference type="Proteomes" id="UP000030428"/>
    </source>
</evidence>
<accession>A0A0A6PQC3</accession>
<reference evidence="2 3" key="1">
    <citation type="journal article" date="2016" name="Front. Microbiol.">
        <title>Single-Cell (Meta-)Genomics of a Dimorphic Candidatus Thiomargarita nelsonii Reveals Genomic Plasticity.</title>
        <authorList>
            <person name="Flood B.E."/>
            <person name="Fliss P."/>
            <person name="Jones D.S."/>
            <person name="Dick G.J."/>
            <person name="Jain S."/>
            <person name="Kaster A.K."/>
            <person name="Winkel M."/>
            <person name="Mussmann M."/>
            <person name="Bailey J."/>
        </authorList>
    </citation>
    <scope>NUCLEOTIDE SEQUENCE [LARGE SCALE GENOMIC DNA]</scope>
    <source>
        <strain evidence="2">Hydrate Ridge</strain>
    </source>
</reference>
<sequence>MAKRRNKQWGMDVSLFPFLSIFLCVMGVLSFLNILNSTVLPRKMVMTGEVGQGYKVAYQIFCLPDNIIIVPPIEHLVALRQAVSDGSVIEEILQKRRQQQRALKVPTEDVIIDIFKEIQLLNYHARQANYLYEEFVLFGLYPNSADIYHKIRQIVYENEELLGISIGLEALDANWIVPGETP</sequence>
<feature type="transmembrane region" description="Helical" evidence="1">
    <location>
        <begin position="15"/>
        <end position="35"/>
    </location>
</feature>
<evidence type="ECO:0000256" key="1">
    <source>
        <dbReference type="SAM" id="Phobius"/>
    </source>
</evidence>
<organism evidence="2 3">
    <name type="scientific">Candidatus Thiomargarita nelsonii</name>
    <dbReference type="NCBI Taxonomy" id="1003181"/>
    <lineage>
        <taxon>Bacteria</taxon>
        <taxon>Pseudomonadati</taxon>
        <taxon>Pseudomonadota</taxon>
        <taxon>Gammaproteobacteria</taxon>
        <taxon>Thiotrichales</taxon>
        <taxon>Thiotrichaceae</taxon>
        <taxon>Thiomargarita</taxon>
    </lineage>
</organism>
<dbReference type="EMBL" id="JSZA02000033">
    <property type="protein sequence ID" value="KHD06517.1"/>
    <property type="molecule type" value="Genomic_DNA"/>
</dbReference>
<proteinExistence type="predicted"/>
<protein>
    <submittedName>
        <fullName evidence="2">Uncharacterized protein</fullName>
    </submittedName>
</protein>
<dbReference type="Proteomes" id="UP000030428">
    <property type="component" value="Unassembled WGS sequence"/>
</dbReference>
<comment type="caution">
    <text evidence="2">The sequence shown here is derived from an EMBL/GenBank/DDBJ whole genome shotgun (WGS) entry which is preliminary data.</text>
</comment>
<evidence type="ECO:0000313" key="2">
    <source>
        <dbReference type="EMBL" id="KHD06517.1"/>
    </source>
</evidence>
<keyword evidence="3" id="KW-1185">Reference proteome</keyword>
<keyword evidence="1" id="KW-0812">Transmembrane</keyword>
<dbReference type="AlphaFoldDB" id="A0A0A6PQC3"/>
<keyword evidence="1" id="KW-1133">Transmembrane helix</keyword>
<gene>
    <name evidence="2" type="ORF">PN36_10810</name>
</gene>